<feature type="compositionally biased region" description="Gly residues" evidence="1">
    <location>
        <begin position="914"/>
        <end position="926"/>
    </location>
</feature>
<protein>
    <submittedName>
        <fullName evidence="4">Uncharacterized protein</fullName>
    </submittedName>
</protein>
<comment type="caution">
    <text evidence="4">The sequence shown here is derived from an EMBL/GenBank/DDBJ whole genome shotgun (WGS) entry which is preliminary data.</text>
</comment>
<keyword evidence="3" id="KW-0732">Signal</keyword>
<feature type="transmembrane region" description="Helical" evidence="2">
    <location>
        <begin position="725"/>
        <end position="753"/>
    </location>
</feature>
<dbReference type="Proteomes" id="UP001519460">
    <property type="component" value="Unassembled WGS sequence"/>
</dbReference>
<feature type="compositionally biased region" description="Basic and acidic residues" evidence="1">
    <location>
        <begin position="936"/>
        <end position="946"/>
    </location>
</feature>
<feature type="transmembrane region" description="Helical" evidence="2">
    <location>
        <begin position="405"/>
        <end position="427"/>
    </location>
</feature>
<feature type="transmembrane region" description="Helical" evidence="2">
    <location>
        <begin position="556"/>
        <end position="577"/>
    </location>
</feature>
<keyword evidence="2" id="KW-0812">Transmembrane</keyword>
<feature type="compositionally biased region" description="Basic and acidic residues" evidence="1">
    <location>
        <begin position="823"/>
        <end position="835"/>
    </location>
</feature>
<feature type="region of interest" description="Disordered" evidence="1">
    <location>
        <begin position="820"/>
        <end position="872"/>
    </location>
</feature>
<accession>A0ABD0L7I6</accession>
<proteinExistence type="predicted"/>
<gene>
    <name evidence="4" type="ORF">BaRGS_00013219</name>
</gene>
<reference evidence="4 5" key="1">
    <citation type="journal article" date="2023" name="Sci. Data">
        <title>Genome assembly of the Korean intertidal mud-creeper Batillaria attramentaria.</title>
        <authorList>
            <person name="Patra A.K."/>
            <person name="Ho P.T."/>
            <person name="Jun S."/>
            <person name="Lee S.J."/>
            <person name="Kim Y."/>
            <person name="Won Y.J."/>
        </authorList>
    </citation>
    <scope>NUCLEOTIDE SEQUENCE [LARGE SCALE GENOMIC DNA]</scope>
    <source>
        <strain evidence="4">Wonlab-2016</strain>
    </source>
</reference>
<feature type="transmembrane region" description="Helical" evidence="2">
    <location>
        <begin position="448"/>
        <end position="476"/>
    </location>
</feature>
<feature type="signal peptide" evidence="3">
    <location>
        <begin position="1"/>
        <end position="25"/>
    </location>
</feature>
<feature type="transmembrane region" description="Helical" evidence="2">
    <location>
        <begin position="765"/>
        <end position="782"/>
    </location>
</feature>
<feature type="transmembrane region" description="Helical" evidence="2">
    <location>
        <begin position="488"/>
        <end position="511"/>
    </location>
</feature>
<keyword evidence="2" id="KW-0472">Membrane</keyword>
<feature type="transmembrane region" description="Helical" evidence="2">
    <location>
        <begin position="210"/>
        <end position="233"/>
    </location>
</feature>
<sequence>MYHSVIKPRLVGLVLLVVVFSLVQSQTASDNVKCVLRPTRDVRDTLQTFLFRDVSLVYINLDLQEQDDPQGIFHRLQNDLGIFQPWSWQRSTSRQGRSLLMLNDNYDVLSVTLLSIRVEHLDVTLTALPPGCLTNMTSADLFDSFQRLLLNDFKPEAEGNSGSLSKDEHICHREVRGDQDNYASFVYVCCHSDREGQGQVVCTDVLRDPWILSLLVAVLVIKVLVVLFSPSLLPESLYRLKYATLQYVYHLPQYEQMTLRMLVTATPWVYGHDDRVVRLNKLPGLPKLRALVETWQRDRVHDVTVRHVQLAIKARKLLAENYVPVGAFRLLYNNLFLCRLRHLSPFTDCCGTNVLGTLNPGLRMPTWFRYEKPVVEWKQQAATRAGLHLPFTGSFTLFLTPLHVLFVVCYVILCVDSLVYGVLASSVKHRLKLVFLRCLRDMKERSKVSVCGWVTSLVVLPFTLCGVIGFLILPFYLVLLLPLLLPLLAFYLFPAINLSVRLLLHVFIFVCPNRAARAARRAWNTLVSRVNQHMKFDTLTADESFERRSSFSQWELPFQVLVVLVCLVSFWSVTFLVMELLSFGVEMAVYTFIGLIVTADITSQYLSVIFFLFLYGHGCFSTVHKKYLNYHRVIHQQLLAMMRHKIDNIARAEEMDQENTALRVQGDMAPPTDTPPVKLLVQNDRLRWATSSLLLFLDKQDTPYIPERFFEETVDLNYCGCPGKLYVNLLAALWSFLQIIVFLLFVFVVVMAFGSAYSVSSTNQLLATVAGGFIPFVFTHFFSRSHQGASVDPESVQFKTNFHTAINRYQQNWHVYDIVPDDPATRRTPKPDNKPSVRGLFKPPDTPPLSSSTPYSSLASGRPSSEKFEKAESIDWEDTSLDIIFDVSKTDGRRGRAKRGLGEYDAGSQSMLSGSGGKDGGEGGGSATKYRPTEPSLHESDELLNV</sequence>
<evidence type="ECO:0000313" key="5">
    <source>
        <dbReference type="Proteomes" id="UP001519460"/>
    </source>
</evidence>
<name>A0ABD0L7I6_9CAEN</name>
<organism evidence="4 5">
    <name type="scientific">Batillaria attramentaria</name>
    <dbReference type="NCBI Taxonomy" id="370345"/>
    <lineage>
        <taxon>Eukaryota</taxon>
        <taxon>Metazoa</taxon>
        <taxon>Spiralia</taxon>
        <taxon>Lophotrochozoa</taxon>
        <taxon>Mollusca</taxon>
        <taxon>Gastropoda</taxon>
        <taxon>Caenogastropoda</taxon>
        <taxon>Sorbeoconcha</taxon>
        <taxon>Cerithioidea</taxon>
        <taxon>Batillariidae</taxon>
        <taxon>Batillaria</taxon>
    </lineage>
</organism>
<evidence type="ECO:0000313" key="4">
    <source>
        <dbReference type="EMBL" id="KAK7495521.1"/>
    </source>
</evidence>
<feature type="compositionally biased region" description="Low complexity" evidence="1">
    <location>
        <begin position="848"/>
        <end position="858"/>
    </location>
</feature>
<evidence type="ECO:0000256" key="3">
    <source>
        <dbReference type="SAM" id="SignalP"/>
    </source>
</evidence>
<feature type="region of interest" description="Disordered" evidence="1">
    <location>
        <begin position="892"/>
        <end position="946"/>
    </location>
</feature>
<keyword evidence="2" id="KW-1133">Transmembrane helix</keyword>
<dbReference type="AlphaFoldDB" id="A0ABD0L7I6"/>
<evidence type="ECO:0000256" key="2">
    <source>
        <dbReference type="SAM" id="Phobius"/>
    </source>
</evidence>
<keyword evidence="5" id="KW-1185">Reference proteome</keyword>
<dbReference type="EMBL" id="JACVVK020000074">
    <property type="protein sequence ID" value="KAK7495521.1"/>
    <property type="molecule type" value="Genomic_DNA"/>
</dbReference>
<evidence type="ECO:0000256" key="1">
    <source>
        <dbReference type="SAM" id="MobiDB-lite"/>
    </source>
</evidence>
<feature type="transmembrane region" description="Helical" evidence="2">
    <location>
        <begin position="589"/>
        <end position="616"/>
    </location>
</feature>
<feature type="chain" id="PRO_5044852227" evidence="3">
    <location>
        <begin position="26"/>
        <end position="946"/>
    </location>
</feature>